<evidence type="ECO:0000313" key="1">
    <source>
        <dbReference type="EMBL" id="OIW20529.1"/>
    </source>
</evidence>
<comment type="caution">
    <text evidence="1">The sequence shown here is derived from an EMBL/GenBank/DDBJ whole genome shotgun (WGS) entry which is preliminary data.</text>
</comment>
<sequence length="85" mass="9050">MGSSIGTAHLSGSACLKVSSAEFVELVREVIDILEQVSSMLSKFSSGLGNFCISHAIADCLDLCLICHLMTSLGLNLLHKIPKPF</sequence>
<gene>
    <name evidence="1" type="ORF">TanjilG_14058</name>
</gene>
<dbReference type="Proteomes" id="UP000188354">
    <property type="component" value="Unassembled WGS sequence"/>
</dbReference>
<name>A0A394DBU6_LUPAN</name>
<dbReference type="Gramene" id="OIW20529">
    <property type="protein sequence ID" value="OIW20529"/>
    <property type="gene ID" value="TanjilG_14058"/>
</dbReference>
<dbReference type="EMBL" id="MLAU01010626">
    <property type="protein sequence ID" value="OIW20529.1"/>
    <property type="molecule type" value="Genomic_DNA"/>
</dbReference>
<accession>A0A394DBU6</accession>
<protein>
    <submittedName>
        <fullName evidence="1">Uncharacterized protein</fullName>
    </submittedName>
</protein>
<evidence type="ECO:0000313" key="2">
    <source>
        <dbReference type="Proteomes" id="UP000188354"/>
    </source>
</evidence>
<organism evidence="1 2">
    <name type="scientific">Lupinus angustifolius</name>
    <name type="common">Narrow-leaved blue lupine</name>
    <dbReference type="NCBI Taxonomy" id="3871"/>
    <lineage>
        <taxon>Eukaryota</taxon>
        <taxon>Viridiplantae</taxon>
        <taxon>Streptophyta</taxon>
        <taxon>Embryophyta</taxon>
        <taxon>Tracheophyta</taxon>
        <taxon>Spermatophyta</taxon>
        <taxon>Magnoliopsida</taxon>
        <taxon>eudicotyledons</taxon>
        <taxon>Gunneridae</taxon>
        <taxon>Pentapetalae</taxon>
        <taxon>rosids</taxon>
        <taxon>fabids</taxon>
        <taxon>Fabales</taxon>
        <taxon>Fabaceae</taxon>
        <taxon>Papilionoideae</taxon>
        <taxon>50 kb inversion clade</taxon>
        <taxon>genistoids sensu lato</taxon>
        <taxon>core genistoids</taxon>
        <taxon>Genisteae</taxon>
        <taxon>Lupinus</taxon>
    </lineage>
</organism>
<keyword evidence="2" id="KW-1185">Reference proteome</keyword>
<dbReference type="AlphaFoldDB" id="A0A394DBU6"/>
<proteinExistence type="predicted"/>
<reference evidence="1 2" key="1">
    <citation type="journal article" date="2017" name="Plant Biotechnol. J.">
        <title>A comprehensive draft genome sequence for lupin (Lupinus angustifolius), an emerging health food: insights into plant-microbe interactions and legume evolution.</title>
        <authorList>
            <person name="Hane J.K."/>
            <person name="Ming Y."/>
            <person name="Kamphuis L.G."/>
            <person name="Nelson M.N."/>
            <person name="Garg G."/>
            <person name="Atkins C.A."/>
            <person name="Bayer P.E."/>
            <person name="Bravo A."/>
            <person name="Bringans S."/>
            <person name="Cannon S."/>
            <person name="Edwards D."/>
            <person name="Foley R."/>
            <person name="Gao L.L."/>
            <person name="Harrison M.J."/>
            <person name="Huang W."/>
            <person name="Hurgobin B."/>
            <person name="Li S."/>
            <person name="Liu C.W."/>
            <person name="McGrath A."/>
            <person name="Morahan G."/>
            <person name="Murray J."/>
            <person name="Weller J."/>
            <person name="Jian J."/>
            <person name="Singh K.B."/>
        </authorList>
    </citation>
    <scope>NUCLEOTIDE SEQUENCE [LARGE SCALE GENOMIC DNA]</scope>
    <source>
        <strain evidence="2">cv. Tanjil</strain>
        <tissue evidence="1">Whole plant</tissue>
    </source>
</reference>